<protein>
    <submittedName>
        <fullName evidence="1">Uncharacterized protein</fullName>
    </submittedName>
</protein>
<dbReference type="Proteomes" id="UP000257109">
    <property type="component" value="Unassembled WGS sequence"/>
</dbReference>
<accession>A0A371EHP4</accession>
<keyword evidence="2" id="KW-1185">Reference proteome</keyword>
<dbReference type="AlphaFoldDB" id="A0A371EHP4"/>
<reference evidence="1" key="1">
    <citation type="submission" date="2018-05" db="EMBL/GenBank/DDBJ databases">
        <title>Draft genome of Mucuna pruriens seed.</title>
        <authorList>
            <person name="Nnadi N.E."/>
            <person name="Vos R."/>
            <person name="Hasami M.H."/>
            <person name="Devisetty U.K."/>
            <person name="Aguiy J.C."/>
        </authorList>
    </citation>
    <scope>NUCLEOTIDE SEQUENCE [LARGE SCALE GENOMIC DNA]</scope>
    <source>
        <strain evidence="1">JCA_2017</strain>
    </source>
</reference>
<name>A0A371EHP4_MUCPR</name>
<comment type="caution">
    <text evidence="1">The sequence shown here is derived from an EMBL/GenBank/DDBJ whole genome shotgun (WGS) entry which is preliminary data.</text>
</comment>
<proteinExistence type="predicted"/>
<evidence type="ECO:0000313" key="1">
    <source>
        <dbReference type="EMBL" id="RDX65504.1"/>
    </source>
</evidence>
<evidence type="ECO:0000313" key="2">
    <source>
        <dbReference type="Proteomes" id="UP000257109"/>
    </source>
</evidence>
<feature type="non-terminal residue" evidence="1">
    <location>
        <position position="1"/>
    </location>
</feature>
<dbReference type="EMBL" id="QJKJ01013869">
    <property type="protein sequence ID" value="RDX65504.1"/>
    <property type="molecule type" value="Genomic_DNA"/>
</dbReference>
<sequence length="67" mass="8242">MYINYLPLKWLYIKIKNNEFKRKRMLEFEMSNLGLFFYVLDLEFVITKGPSSCTRRSMQLILKIFHM</sequence>
<gene>
    <name evidence="1" type="ORF">CR513_55838</name>
</gene>
<organism evidence="1 2">
    <name type="scientific">Mucuna pruriens</name>
    <name type="common">Velvet bean</name>
    <name type="synonym">Dolichos pruriens</name>
    <dbReference type="NCBI Taxonomy" id="157652"/>
    <lineage>
        <taxon>Eukaryota</taxon>
        <taxon>Viridiplantae</taxon>
        <taxon>Streptophyta</taxon>
        <taxon>Embryophyta</taxon>
        <taxon>Tracheophyta</taxon>
        <taxon>Spermatophyta</taxon>
        <taxon>Magnoliopsida</taxon>
        <taxon>eudicotyledons</taxon>
        <taxon>Gunneridae</taxon>
        <taxon>Pentapetalae</taxon>
        <taxon>rosids</taxon>
        <taxon>fabids</taxon>
        <taxon>Fabales</taxon>
        <taxon>Fabaceae</taxon>
        <taxon>Papilionoideae</taxon>
        <taxon>50 kb inversion clade</taxon>
        <taxon>NPAAA clade</taxon>
        <taxon>indigoferoid/millettioid clade</taxon>
        <taxon>Phaseoleae</taxon>
        <taxon>Mucuna</taxon>
    </lineage>
</organism>